<feature type="short sequence motif" description="Histidine triad motif" evidence="1">
    <location>
        <begin position="125"/>
        <end position="129"/>
    </location>
</feature>
<dbReference type="CDD" id="cd01276">
    <property type="entry name" value="PKCI_related"/>
    <property type="match status" value="1"/>
</dbReference>
<dbReference type="Gene3D" id="3.30.428.10">
    <property type="entry name" value="HIT-like"/>
    <property type="match status" value="1"/>
</dbReference>
<proteinExistence type="predicted"/>
<evidence type="ECO:0000256" key="2">
    <source>
        <dbReference type="SAM" id="MobiDB-lite"/>
    </source>
</evidence>
<dbReference type="Pfam" id="PF01230">
    <property type="entry name" value="HIT"/>
    <property type="match status" value="1"/>
</dbReference>
<comment type="caution">
    <text evidence="4">The sequence shown here is derived from an EMBL/GenBank/DDBJ whole genome shotgun (WGS) entry which is preliminary data.</text>
</comment>
<dbReference type="Proteomes" id="UP001501326">
    <property type="component" value="Unassembled WGS sequence"/>
</dbReference>
<evidence type="ECO:0000313" key="4">
    <source>
        <dbReference type="EMBL" id="GAA2738810.1"/>
    </source>
</evidence>
<dbReference type="PROSITE" id="PS51084">
    <property type="entry name" value="HIT_2"/>
    <property type="match status" value="1"/>
</dbReference>
<feature type="domain" description="HIT" evidence="3">
    <location>
        <begin position="32"/>
        <end position="141"/>
    </location>
</feature>
<dbReference type="PANTHER" id="PTHR23089">
    <property type="entry name" value="HISTIDINE TRIAD HIT PROTEIN"/>
    <property type="match status" value="1"/>
</dbReference>
<reference evidence="5" key="1">
    <citation type="journal article" date="2019" name="Int. J. Syst. Evol. Microbiol.">
        <title>The Global Catalogue of Microorganisms (GCM) 10K type strain sequencing project: providing services to taxonomists for standard genome sequencing and annotation.</title>
        <authorList>
            <consortium name="The Broad Institute Genomics Platform"/>
            <consortium name="The Broad Institute Genome Sequencing Center for Infectious Disease"/>
            <person name="Wu L."/>
            <person name="Ma J."/>
        </authorList>
    </citation>
    <scope>NUCLEOTIDE SEQUENCE [LARGE SCALE GENOMIC DNA]</scope>
    <source>
        <strain evidence="5">JCM 16378</strain>
    </source>
</reference>
<dbReference type="InterPro" id="IPR036265">
    <property type="entry name" value="HIT-like_sf"/>
</dbReference>
<feature type="compositionally biased region" description="Polar residues" evidence="2">
    <location>
        <begin position="1"/>
        <end position="19"/>
    </location>
</feature>
<gene>
    <name evidence="4" type="ORF">GCM10009867_31800</name>
</gene>
<protein>
    <submittedName>
        <fullName evidence="4">Histidine triad nucleotide-binding protein</fullName>
    </submittedName>
</protein>
<organism evidence="4 5">
    <name type="scientific">Pedococcus aerophilus</name>
    <dbReference type="NCBI Taxonomy" id="436356"/>
    <lineage>
        <taxon>Bacteria</taxon>
        <taxon>Bacillati</taxon>
        <taxon>Actinomycetota</taxon>
        <taxon>Actinomycetes</taxon>
        <taxon>Micrococcales</taxon>
        <taxon>Intrasporangiaceae</taxon>
        <taxon>Pedococcus</taxon>
    </lineage>
</organism>
<dbReference type="InterPro" id="IPR001310">
    <property type="entry name" value="Histidine_triad_HIT"/>
</dbReference>
<keyword evidence="5" id="KW-1185">Reference proteome</keyword>
<dbReference type="EMBL" id="BAAARN010000004">
    <property type="protein sequence ID" value="GAA2738810.1"/>
    <property type="molecule type" value="Genomic_DNA"/>
</dbReference>
<name>A0ABP6HEB3_9MICO</name>
<dbReference type="InterPro" id="IPR011146">
    <property type="entry name" value="HIT-like"/>
</dbReference>
<dbReference type="SUPFAM" id="SSF54197">
    <property type="entry name" value="HIT-like"/>
    <property type="match status" value="1"/>
</dbReference>
<evidence type="ECO:0000256" key="1">
    <source>
        <dbReference type="PROSITE-ProRule" id="PRU00464"/>
    </source>
</evidence>
<feature type="region of interest" description="Disordered" evidence="2">
    <location>
        <begin position="1"/>
        <end position="24"/>
    </location>
</feature>
<accession>A0ABP6HEB3</accession>
<sequence>MTGATDSAQDPTAEPSKQPTGAAARATDPDCLFCKIVAGQIPATVVHEDEATVAFRDLDPHAPTHVLVIPRHHVATAAGLAAERPEDAAALLVAVAQVAAQEGVADTGYRTVFNTGADAQQSVFHAHLHVLGGRAMAWPPG</sequence>
<evidence type="ECO:0000313" key="5">
    <source>
        <dbReference type="Proteomes" id="UP001501326"/>
    </source>
</evidence>
<evidence type="ECO:0000259" key="3">
    <source>
        <dbReference type="PROSITE" id="PS51084"/>
    </source>
</evidence>
<dbReference type="RefSeq" id="WP_344195197.1">
    <property type="nucleotide sequence ID" value="NZ_BAAARN010000004.1"/>
</dbReference>
<dbReference type="PRINTS" id="PR00332">
    <property type="entry name" value="HISTRIAD"/>
</dbReference>